<dbReference type="Proteomes" id="UP000269265">
    <property type="component" value="Unassembled WGS sequence"/>
</dbReference>
<protein>
    <submittedName>
        <fullName evidence="1">Uncharacterized protein</fullName>
    </submittedName>
</protein>
<dbReference type="RefSeq" id="WP_125241547.1">
    <property type="nucleotide sequence ID" value="NZ_RSED01000001.1"/>
</dbReference>
<proteinExistence type="predicted"/>
<evidence type="ECO:0000313" key="1">
    <source>
        <dbReference type="EMBL" id="RRS06405.1"/>
    </source>
</evidence>
<evidence type="ECO:0000313" key="2">
    <source>
        <dbReference type="Proteomes" id="UP000269265"/>
    </source>
</evidence>
<sequence>MQIQIEDIISPRDGRAFDVKKYDLIVFSGRIGMVIGNSALENVFGLINIECKPNGSFKKGAGLTIGFLDPSADFPPGSVTSEPDRMEATMFLSHHQMSTVSTLLRSGGARVSINTGGADACAIIFNS</sequence>
<dbReference type="AlphaFoldDB" id="A0A3R8TFE3"/>
<comment type="caution">
    <text evidence="1">The sequence shown here is derived from an EMBL/GenBank/DDBJ whole genome shotgun (WGS) entry which is preliminary data.</text>
</comment>
<keyword evidence="2" id="KW-1185">Reference proteome</keyword>
<gene>
    <name evidence="1" type="ORF">EIP75_02145</name>
</gene>
<dbReference type="EMBL" id="RSED01000001">
    <property type="protein sequence ID" value="RRS06405.1"/>
    <property type="molecule type" value="Genomic_DNA"/>
</dbReference>
<name>A0A3R8TFE3_9BURK</name>
<reference evidence="1 2" key="1">
    <citation type="submission" date="2018-12" db="EMBL/GenBank/DDBJ databases">
        <title>The whole draft genome of Aquabacterium sp. SJQ9.</title>
        <authorList>
            <person name="Sun L."/>
            <person name="Gao X."/>
            <person name="Chen W."/>
            <person name="Huang K."/>
        </authorList>
    </citation>
    <scope>NUCLEOTIDE SEQUENCE [LARGE SCALE GENOMIC DNA]</scope>
    <source>
        <strain evidence="1 2">SJQ9</strain>
    </source>
</reference>
<organism evidence="1 2">
    <name type="scientific">Aquabacterium soli</name>
    <dbReference type="NCBI Taxonomy" id="2493092"/>
    <lineage>
        <taxon>Bacteria</taxon>
        <taxon>Pseudomonadati</taxon>
        <taxon>Pseudomonadota</taxon>
        <taxon>Betaproteobacteria</taxon>
        <taxon>Burkholderiales</taxon>
        <taxon>Aquabacterium</taxon>
    </lineage>
</organism>
<accession>A0A3R8TFE3</accession>